<dbReference type="Pfam" id="PF24456">
    <property type="entry name" value="RHD_RETREG1-3"/>
    <property type="match status" value="1"/>
</dbReference>
<keyword evidence="5" id="KW-0256">Endoplasmic reticulum</keyword>
<evidence type="ECO:0000256" key="9">
    <source>
        <dbReference type="SAM" id="Phobius"/>
    </source>
</evidence>
<feature type="domain" description="RETREG1-3/ARL6IP-like N-terminal reticulon-homology" evidence="10">
    <location>
        <begin position="28"/>
        <end position="186"/>
    </location>
</feature>
<feature type="transmembrane region" description="Helical" evidence="9">
    <location>
        <begin position="151"/>
        <end position="169"/>
    </location>
</feature>
<sequence length="343" mass="38589">MFESLVKYVPFLKKASASKHKQAQTYDKFESLVYACEYLILWQDPYETKLVLLGINLSFWYLTLIHTTWRFYGLVFTVILGLYLGHVCKHRIWPEIKVPDPNDSSPDSEAWTRLDSNSENVEEIIHILEEAPSLMKDYCVRLKNLRRSHPGSFCLVLCSSFAVLSFLGQNIAGLTLLYFLIMLAFVPGFLFLYLPPHMTANAISFVKSFLKGSGGENDIDEFIPQISEADQTVLNKASINAEKSSRSLLSSLVGSGLSEQAFLPESSSMPSYDESSMDCLDSLTGSEFELSAAERARLINQLKDPGDSSDDESILLKNSQFSGDISSRFRGKKKTILSRSIFF</sequence>
<gene>
    <name evidence="11" type="ORF">BEMITA_LOCUS1686</name>
</gene>
<evidence type="ECO:0000313" key="11">
    <source>
        <dbReference type="EMBL" id="CAH0382102.1"/>
    </source>
</evidence>
<evidence type="ECO:0000256" key="2">
    <source>
        <dbReference type="ARBA" id="ARBA00006299"/>
    </source>
</evidence>
<dbReference type="EMBL" id="OU963862">
    <property type="protein sequence ID" value="CAH0382102.1"/>
    <property type="molecule type" value="Genomic_DNA"/>
</dbReference>
<evidence type="ECO:0000256" key="5">
    <source>
        <dbReference type="ARBA" id="ARBA00022824"/>
    </source>
</evidence>
<evidence type="ECO:0000256" key="7">
    <source>
        <dbReference type="ARBA" id="ARBA00023006"/>
    </source>
</evidence>
<feature type="transmembrane region" description="Helical" evidence="9">
    <location>
        <begin position="175"/>
        <end position="194"/>
    </location>
</feature>
<keyword evidence="3" id="KW-0597">Phosphoprotein</keyword>
<dbReference type="GO" id="GO:0005789">
    <property type="term" value="C:endoplasmic reticulum membrane"/>
    <property type="evidence" value="ECO:0007669"/>
    <property type="project" value="UniProtKB-SubCell"/>
</dbReference>
<dbReference type="AlphaFoldDB" id="A0A9P0A1J0"/>
<evidence type="ECO:0000259" key="10">
    <source>
        <dbReference type="Pfam" id="PF24456"/>
    </source>
</evidence>
<evidence type="ECO:0000313" key="12">
    <source>
        <dbReference type="Proteomes" id="UP001152759"/>
    </source>
</evidence>
<comment type="similarity">
    <text evidence="2">Belongs to the RETREG family.</text>
</comment>
<evidence type="ECO:0000256" key="8">
    <source>
        <dbReference type="ARBA" id="ARBA00023136"/>
    </source>
</evidence>
<evidence type="ECO:0000256" key="1">
    <source>
        <dbReference type="ARBA" id="ARBA00004477"/>
    </source>
</evidence>
<dbReference type="InterPro" id="IPR057282">
    <property type="entry name" value="RETREG1-3-like_RHD"/>
</dbReference>
<dbReference type="PANTHER" id="PTHR28659:SF2">
    <property type="entry name" value="RETICULON-LIKE PROTEIN"/>
    <property type="match status" value="1"/>
</dbReference>
<keyword evidence="7" id="KW-0072">Autophagy</keyword>
<keyword evidence="8 9" id="KW-0472">Membrane</keyword>
<keyword evidence="12" id="KW-1185">Reference proteome</keyword>
<keyword evidence="4 9" id="KW-0812">Transmembrane</keyword>
<evidence type="ECO:0000256" key="6">
    <source>
        <dbReference type="ARBA" id="ARBA00022989"/>
    </source>
</evidence>
<evidence type="ECO:0000256" key="4">
    <source>
        <dbReference type="ARBA" id="ARBA00022692"/>
    </source>
</evidence>
<dbReference type="PANTHER" id="PTHR28659">
    <property type="entry name" value="RETICULON-LIKE PROTEIN"/>
    <property type="match status" value="1"/>
</dbReference>
<organism evidence="11 12">
    <name type="scientific">Bemisia tabaci</name>
    <name type="common">Sweetpotato whitefly</name>
    <name type="synonym">Aleurodes tabaci</name>
    <dbReference type="NCBI Taxonomy" id="7038"/>
    <lineage>
        <taxon>Eukaryota</taxon>
        <taxon>Metazoa</taxon>
        <taxon>Ecdysozoa</taxon>
        <taxon>Arthropoda</taxon>
        <taxon>Hexapoda</taxon>
        <taxon>Insecta</taxon>
        <taxon>Pterygota</taxon>
        <taxon>Neoptera</taxon>
        <taxon>Paraneoptera</taxon>
        <taxon>Hemiptera</taxon>
        <taxon>Sternorrhyncha</taxon>
        <taxon>Aleyrodoidea</taxon>
        <taxon>Aleyrodidae</taxon>
        <taxon>Aleyrodinae</taxon>
        <taxon>Bemisia</taxon>
    </lineage>
</organism>
<accession>A0A9P0A1J0</accession>
<reference evidence="11" key="1">
    <citation type="submission" date="2021-12" db="EMBL/GenBank/DDBJ databases">
        <authorList>
            <person name="King R."/>
        </authorList>
    </citation>
    <scope>NUCLEOTIDE SEQUENCE</scope>
</reference>
<dbReference type="Proteomes" id="UP001152759">
    <property type="component" value="Chromosome 1"/>
</dbReference>
<evidence type="ECO:0000256" key="3">
    <source>
        <dbReference type="ARBA" id="ARBA00022553"/>
    </source>
</evidence>
<protein>
    <recommendedName>
        <fullName evidence="10">RETREG1-3/ARL6IP-like N-terminal reticulon-homology domain-containing protein</fullName>
    </recommendedName>
</protein>
<dbReference type="InterPro" id="IPR043384">
    <property type="entry name" value="RETREG1/3"/>
</dbReference>
<proteinExistence type="inferred from homology"/>
<comment type="subcellular location">
    <subcellularLocation>
        <location evidence="1">Endoplasmic reticulum membrane</location>
        <topology evidence="1">Multi-pass membrane protein</topology>
    </subcellularLocation>
</comment>
<name>A0A9P0A1J0_BEMTA</name>
<keyword evidence="6 9" id="KW-1133">Transmembrane helix</keyword>
<dbReference type="GO" id="GO:0061709">
    <property type="term" value="P:reticulophagy"/>
    <property type="evidence" value="ECO:0007669"/>
    <property type="project" value="InterPro"/>
</dbReference>
<feature type="transmembrane region" description="Helical" evidence="9">
    <location>
        <begin position="59"/>
        <end position="84"/>
    </location>
</feature>